<sequence>MVRGATFRFVLTILSAVLLALQLFAPTASFAASAHQAHVSAVEAPEAVTVKRADETDEVVTCGDHGQPAGPTGPLRTRDRHRAAADSAPEAPALVALARDVTAVRPPAASPGALRISRSSTAHTAAALQVFRC</sequence>
<evidence type="ECO:0000256" key="1">
    <source>
        <dbReference type="SAM" id="MobiDB-lite"/>
    </source>
</evidence>
<gene>
    <name evidence="3" type="ORF">N8I84_30395</name>
</gene>
<feature type="signal peptide" evidence="2">
    <location>
        <begin position="1"/>
        <end position="31"/>
    </location>
</feature>
<proteinExistence type="predicted"/>
<dbReference type="RefSeq" id="WP_263232604.1">
    <property type="nucleotide sequence ID" value="NZ_CP106793.1"/>
</dbReference>
<accession>A0ABY6E8H9</accession>
<dbReference type="Proteomes" id="UP001061298">
    <property type="component" value="Chromosome"/>
</dbReference>
<evidence type="ECO:0000256" key="2">
    <source>
        <dbReference type="SAM" id="SignalP"/>
    </source>
</evidence>
<organism evidence="3 4">
    <name type="scientific">Streptomyces cynarae</name>
    <dbReference type="NCBI Taxonomy" id="2981134"/>
    <lineage>
        <taxon>Bacteria</taxon>
        <taxon>Bacillati</taxon>
        <taxon>Actinomycetota</taxon>
        <taxon>Actinomycetes</taxon>
        <taxon>Kitasatosporales</taxon>
        <taxon>Streptomycetaceae</taxon>
        <taxon>Streptomyces</taxon>
    </lineage>
</organism>
<dbReference type="EMBL" id="CP106793">
    <property type="protein sequence ID" value="UXY22532.1"/>
    <property type="molecule type" value="Genomic_DNA"/>
</dbReference>
<name>A0ABY6E8H9_9ACTN</name>
<feature type="chain" id="PRO_5047312473" description="Secreted protein" evidence="2">
    <location>
        <begin position="32"/>
        <end position="133"/>
    </location>
</feature>
<keyword evidence="2" id="KW-0732">Signal</keyword>
<evidence type="ECO:0008006" key="5">
    <source>
        <dbReference type="Google" id="ProtNLM"/>
    </source>
</evidence>
<protein>
    <recommendedName>
        <fullName evidence="5">Secreted protein</fullName>
    </recommendedName>
</protein>
<reference evidence="3" key="1">
    <citation type="submission" date="2022-10" db="EMBL/GenBank/DDBJ databases">
        <authorList>
            <person name="Mo P."/>
        </authorList>
    </citation>
    <scope>NUCLEOTIDE SEQUENCE</scope>
    <source>
        <strain evidence="3">HUAS 13-4</strain>
    </source>
</reference>
<evidence type="ECO:0000313" key="3">
    <source>
        <dbReference type="EMBL" id="UXY22532.1"/>
    </source>
</evidence>
<feature type="region of interest" description="Disordered" evidence="1">
    <location>
        <begin position="60"/>
        <end position="89"/>
    </location>
</feature>
<keyword evidence="4" id="KW-1185">Reference proteome</keyword>
<evidence type="ECO:0000313" key="4">
    <source>
        <dbReference type="Proteomes" id="UP001061298"/>
    </source>
</evidence>